<keyword evidence="5" id="KW-0804">Transcription</keyword>
<reference evidence="8 9" key="1">
    <citation type="submission" date="2020-08" db="EMBL/GenBank/DDBJ databases">
        <title>Bridging the membrane lipid divide: bacteria of the FCB group superphylum have the potential to synthesize archaeal ether lipids.</title>
        <authorList>
            <person name="Villanueva L."/>
            <person name="Von Meijenfeldt F.A.B."/>
            <person name="Westbye A.B."/>
            <person name="Yadav S."/>
            <person name="Hopmans E.C."/>
            <person name="Dutilh B.E."/>
            <person name="Sinninghe Damste J.S."/>
        </authorList>
    </citation>
    <scope>NUCLEOTIDE SEQUENCE [LARGE SCALE GENOMIC DNA]</scope>
    <source>
        <strain evidence="8">NIOZ-UU36</strain>
    </source>
</reference>
<protein>
    <submittedName>
        <fullName evidence="8">Response regulator</fullName>
    </submittedName>
</protein>
<evidence type="ECO:0000313" key="8">
    <source>
        <dbReference type="EMBL" id="MBC8336370.1"/>
    </source>
</evidence>
<evidence type="ECO:0000256" key="2">
    <source>
        <dbReference type="ARBA" id="ARBA00023012"/>
    </source>
</evidence>
<dbReference type="PANTHER" id="PTHR48111">
    <property type="entry name" value="REGULATOR OF RPOS"/>
    <property type="match status" value="1"/>
</dbReference>
<dbReference type="EMBL" id="JACNJN010000157">
    <property type="protein sequence ID" value="MBC8336370.1"/>
    <property type="molecule type" value="Genomic_DNA"/>
</dbReference>
<evidence type="ECO:0000256" key="1">
    <source>
        <dbReference type="ARBA" id="ARBA00022553"/>
    </source>
</evidence>
<comment type="caution">
    <text evidence="8">The sequence shown here is derived from an EMBL/GenBank/DDBJ whole genome shotgun (WGS) entry which is preliminary data.</text>
</comment>
<dbReference type="GO" id="GO:0000156">
    <property type="term" value="F:phosphorelay response regulator activity"/>
    <property type="evidence" value="ECO:0007669"/>
    <property type="project" value="TreeGrafter"/>
</dbReference>
<dbReference type="GO" id="GO:0006355">
    <property type="term" value="P:regulation of DNA-templated transcription"/>
    <property type="evidence" value="ECO:0007669"/>
    <property type="project" value="TreeGrafter"/>
</dbReference>
<dbReference type="PANTHER" id="PTHR48111:SF1">
    <property type="entry name" value="TWO-COMPONENT RESPONSE REGULATOR ORR33"/>
    <property type="match status" value="1"/>
</dbReference>
<gene>
    <name evidence="8" type="ORF">H8E29_13985</name>
</gene>
<keyword evidence="4" id="KW-0238">DNA-binding</keyword>
<sequence>MPFKVLAIDDDIAMTELLTLLLQSQNFEIKTANNGPDGIELLREIKPDIILLDLMMPGMDGWETCKKIRSFSNIPIIVISALNNPEIVASALDAGADDFLVKPIPNKVLVAHIKNLARRATGQFGPISQLVNTSKPTFS</sequence>
<dbReference type="InterPro" id="IPR001789">
    <property type="entry name" value="Sig_transdc_resp-reg_receiver"/>
</dbReference>
<dbReference type="FunFam" id="3.40.50.2300:FF:000001">
    <property type="entry name" value="DNA-binding response regulator PhoB"/>
    <property type="match status" value="1"/>
</dbReference>
<dbReference type="GO" id="GO:0000976">
    <property type="term" value="F:transcription cis-regulatory region binding"/>
    <property type="evidence" value="ECO:0007669"/>
    <property type="project" value="TreeGrafter"/>
</dbReference>
<keyword evidence="3" id="KW-0805">Transcription regulation</keyword>
<organism evidence="8 9">
    <name type="scientific">Candidatus Desulfolinea nitratireducens</name>
    <dbReference type="NCBI Taxonomy" id="2841698"/>
    <lineage>
        <taxon>Bacteria</taxon>
        <taxon>Bacillati</taxon>
        <taxon>Chloroflexota</taxon>
        <taxon>Anaerolineae</taxon>
        <taxon>Anaerolineales</taxon>
        <taxon>Anaerolineales incertae sedis</taxon>
        <taxon>Candidatus Desulfolinea</taxon>
    </lineage>
</organism>
<evidence type="ECO:0000256" key="5">
    <source>
        <dbReference type="ARBA" id="ARBA00023163"/>
    </source>
</evidence>
<keyword evidence="1 6" id="KW-0597">Phosphoprotein</keyword>
<dbReference type="Pfam" id="PF00072">
    <property type="entry name" value="Response_reg"/>
    <property type="match status" value="1"/>
</dbReference>
<dbReference type="InterPro" id="IPR011006">
    <property type="entry name" value="CheY-like_superfamily"/>
</dbReference>
<dbReference type="Gene3D" id="3.40.50.2300">
    <property type="match status" value="1"/>
</dbReference>
<evidence type="ECO:0000313" key="9">
    <source>
        <dbReference type="Proteomes" id="UP000614469"/>
    </source>
</evidence>
<accession>A0A8J6NNF8</accession>
<feature type="modified residue" description="4-aspartylphosphate" evidence="6">
    <location>
        <position position="53"/>
    </location>
</feature>
<dbReference type="GO" id="GO:0005829">
    <property type="term" value="C:cytosol"/>
    <property type="evidence" value="ECO:0007669"/>
    <property type="project" value="TreeGrafter"/>
</dbReference>
<dbReference type="SMART" id="SM00448">
    <property type="entry name" value="REC"/>
    <property type="match status" value="1"/>
</dbReference>
<name>A0A8J6NNF8_9CHLR</name>
<evidence type="ECO:0000256" key="3">
    <source>
        <dbReference type="ARBA" id="ARBA00023015"/>
    </source>
</evidence>
<evidence type="ECO:0000256" key="4">
    <source>
        <dbReference type="ARBA" id="ARBA00023125"/>
    </source>
</evidence>
<feature type="domain" description="Response regulatory" evidence="7">
    <location>
        <begin position="4"/>
        <end position="117"/>
    </location>
</feature>
<keyword evidence="2" id="KW-0902">Two-component regulatory system</keyword>
<dbReference type="AlphaFoldDB" id="A0A8J6NNF8"/>
<evidence type="ECO:0000256" key="6">
    <source>
        <dbReference type="PROSITE-ProRule" id="PRU00169"/>
    </source>
</evidence>
<dbReference type="GO" id="GO:0032993">
    <property type="term" value="C:protein-DNA complex"/>
    <property type="evidence" value="ECO:0007669"/>
    <property type="project" value="TreeGrafter"/>
</dbReference>
<dbReference type="SUPFAM" id="SSF52172">
    <property type="entry name" value="CheY-like"/>
    <property type="match status" value="1"/>
</dbReference>
<dbReference type="PROSITE" id="PS50110">
    <property type="entry name" value="RESPONSE_REGULATORY"/>
    <property type="match status" value="1"/>
</dbReference>
<proteinExistence type="predicted"/>
<dbReference type="Proteomes" id="UP000614469">
    <property type="component" value="Unassembled WGS sequence"/>
</dbReference>
<evidence type="ECO:0000259" key="7">
    <source>
        <dbReference type="PROSITE" id="PS50110"/>
    </source>
</evidence>
<dbReference type="InterPro" id="IPR039420">
    <property type="entry name" value="WalR-like"/>
</dbReference>